<organism evidence="2 3">
    <name type="scientific">Pseudomonas mosselii</name>
    <dbReference type="NCBI Taxonomy" id="78327"/>
    <lineage>
        <taxon>Bacteria</taxon>
        <taxon>Pseudomonadati</taxon>
        <taxon>Pseudomonadota</taxon>
        <taxon>Gammaproteobacteria</taxon>
        <taxon>Pseudomonadales</taxon>
        <taxon>Pseudomonadaceae</taxon>
        <taxon>Pseudomonas</taxon>
    </lineage>
</organism>
<dbReference type="EMBL" id="JACGDE010000001">
    <property type="protein sequence ID" value="MBA6063551.1"/>
    <property type="molecule type" value="Genomic_DNA"/>
</dbReference>
<evidence type="ECO:0000313" key="3">
    <source>
        <dbReference type="Proteomes" id="UP000541770"/>
    </source>
</evidence>
<proteinExistence type="predicted"/>
<accession>A0A7W2JQY6</accession>
<dbReference type="AlphaFoldDB" id="A0A7W2JQY6"/>
<protein>
    <submittedName>
        <fullName evidence="2">Phage tail protein</fullName>
    </submittedName>
</protein>
<dbReference type="RefSeq" id="WP_182321902.1">
    <property type="nucleotide sequence ID" value="NZ_JACGDE010000001.1"/>
</dbReference>
<feature type="domain" description="Phage tail assembly chaperone-like" evidence="1">
    <location>
        <begin position="80"/>
        <end position="145"/>
    </location>
</feature>
<sequence>MAEERTTQPETWLYSFSKTGWFSPSYNIEIPDDAVPVSLENMIALKAGVTAGQVIVPGEDGEPVLGESPPPPTEVLGTMERRWRDFQLSATDPLVTRHRDELELELPTTLNAEQYQQLQQYRVALRFWPESADFPTQVDRPQPPNWLAEL</sequence>
<dbReference type="Proteomes" id="UP000541770">
    <property type="component" value="Unassembled WGS sequence"/>
</dbReference>
<name>A0A7W2JQY6_9PSED</name>
<dbReference type="Pfam" id="PF16778">
    <property type="entry name" value="Phage_tail_APC"/>
    <property type="match status" value="1"/>
</dbReference>
<gene>
    <name evidence="2" type="ORF">H4C75_02080</name>
</gene>
<comment type="caution">
    <text evidence="2">The sequence shown here is derived from an EMBL/GenBank/DDBJ whole genome shotgun (WGS) entry which is preliminary data.</text>
</comment>
<reference evidence="2 3" key="1">
    <citation type="submission" date="2020-07" db="EMBL/GenBank/DDBJ databases">
        <title>Diversity of carbapenemase encoding genes among Pseudomonas putida group clinical isolates in a tertiary Brazilian hospital.</title>
        <authorList>
            <person name="Alberto-Lei F."/>
            <person name="Nodari C.S."/>
            <person name="Streling A.P."/>
            <person name="Paulino J.T."/>
            <person name="Bessa-Neto F.O."/>
            <person name="Cayo R."/>
            <person name="Gales A.C."/>
        </authorList>
    </citation>
    <scope>NUCLEOTIDE SEQUENCE [LARGE SCALE GENOMIC DNA]</scope>
    <source>
        <strain evidence="2 3">14802</strain>
    </source>
</reference>
<evidence type="ECO:0000313" key="2">
    <source>
        <dbReference type="EMBL" id="MBA6063551.1"/>
    </source>
</evidence>
<dbReference type="InterPro" id="IPR031893">
    <property type="entry name" value="Phage_tail_APC"/>
</dbReference>
<evidence type="ECO:0000259" key="1">
    <source>
        <dbReference type="Pfam" id="PF16778"/>
    </source>
</evidence>